<reference evidence="2 3" key="1">
    <citation type="submission" date="2023-08" db="EMBL/GenBank/DDBJ databases">
        <title>Functional and genomic diversity of the sorghum phyllosphere microbiome.</title>
        <authorList>
            <person name="Shade A."/>
        </authorList>
    </citation>
    <scope>NUCLEOTIDE SEQUENCE [LARGE SCALE GENOMIC DNA]</scope>
    <source>
        <strain evidence="2 3">SORGH_AS_0919</strain>
    </source>
</reference>
<comment type="caution">
    <text evidence="2">The sequence shown here is derived from an EMBL/GenBank/DDBJ whole genome shotgun (WGS) entry which is preliminary data.</text>
</comment>
<gene>
    <name evidence="2" type="ORF">QE367_000060</name>
</gene>
<dbReference type="RefSeq" id="WP_144083364.1">
    <property type="nucleotide sequence ID" value="NZ_CP018134.1"/>
</dbReference>
<organism evidence="2 3">
    <name type="scientific">Microbacterium paludicola</name>
    <dbReference type="NCBI Taxonomy" id="300019"/>
    <lineage>
        <taxon>Bacteria</taxon>
        <taxon>Bacillati</taxon>
        <taxon>Actinomycetota</taxon>
        <taxon>Actinomycetes</taxon>
        <taxon>Micrococcales</taxon>
        <taxon>Microbacteriaceae</taxon>
        <taxon>Microbacterium</taxon>
    </lineage>
</organism>
<name>A0ABU1HWS5_9MICO</name>
<feature type="transmembrane region" description="Helical" evidence="1">
    <location>
        <begin position="189"/>
        <end position="212"/>
    </location>
</feature>
<proteinExistence type="predicted"/>
<evidence type="ECO:0000256" key="1">
    <source>
        <dbReference type="SAM" id="Phobius"/>
    </source>
</evidence>
<accession>A0ABU1HWS5</accession>
<feature type="transmembrane region" description="Helical" evidence="1">
    <location>
        <begin position="36"/>
        <end position="58"/>
    </location>
</feature>
<dbReference type="EMBL" id="JAVIZA010000001">
    <property type="protein sequence ID" value="MDR6165856.1"/>
    <property type="molecule type" value="Genomic_DNA"/>
</dbReference>
<feature type="transmembrane region" description="Helical" evidence="1">
    <location>
        <begin position="73"/>
        <end position="93"/>
    </location>
</feature>
<keyword evidence="3" id="KW-1185">Reference proteome</keyword>
<keyword evidence="1" id="KW-0812">Transmembrane</keyword>
<keyword evidence="1" id="KW-1133">Transmembrane helix</keyword>
<protein>
    <submittedName>
        <fullName evidence="2">Uncharacterized protein</fullName>
    </submittedName>
</protein>
<feature type="transmembrane region" description="Helical" evidence="1">
    <location>
        <begin position="167"/>
        <end position="183"/>
    </location>
</feature>
<feature type="transmembrane region" description="Helical" evidence="1">
    <location>
        <begin position="135"/>
        <end position="155"/>
    </location>
</feature>
<feature type="transmembrane region" description="Helical" evidence="1">
    <location>
        <begin position="105"/>
        <end position="129"/>
    </location>
</feature>
<keyword evidence="1" id="KW-0472">Membrane</keyword>
<evidence type="ECO:0000313" key="3">
    <source>
        <dbReference type="Proteomes" id="UP001260188"/>
    </source>
</evidence>
<sequence length="218" mass="22961">MKHDSMDDEQQADPAAMLALMQDQRRRTAHWVNRNYAVMLITWAAAWIIGFGAIWSAAVGGGNPWFRIPTTPAWIVFGVVLITGIVVSAVAGIRSGAGVRGPSRLAGAMYGWAWTLSMFGAGLLIGAVQRTGADATVMAVLSPAIFVLLVGVLYLAGGALWRSPVQYALGIVMIATAIVASYAGTPTNYLVYATVGPLAMLVVATLMLRGVIPAEGTR</sequence>
<evidence type="ECO:0000313" key="2">
    <source>
        <dbReference type="EMBL" id="MDR6165856.1"/>
    </source>
</evidence>
<dbReference type="Proteomes" id="UP001260188">
    <property type="component" value="Unassembled WGS sequence"/>
</dbReference>